<reference evidence="2" key="1">
    <citation type="submission" date="2023-06" db="EMBL/GenBank/DDBJ databases">
        <authorList>
            <consortium name="Lawrence Berkeley National Laboratory"/>
            <person name="Ahrendt S."/>
            <person name="Sahu N."/>
            <person name="Indic B."/>
            <person name="Wong-Bajracharya J."/>
            <person name="Merenyi Z."/>
            <person name="Ke H.-M."/>
            <person name="Monk M."/>
            <person name="Kocsube S."/>
            <person name="Drula E."/>
            <person name="Lipzen A."/>
            <person name="Balint B."/>
            <person name="Henrissat B."/>
            <person name="Andreopoulos B."/>
            <person name="Martin F.M."/>
            <person name="Harder C.B."/>
            <person name="Rigling D."/>
            <person name="Ford K.L."/>
            <person name="Foster G.D."/>
            <person name="Pangilinan J."/>
            <person name="Papanicolaou A."/>
            <person name="Barry K."/>
            <person name="LaButti K."/>
            <person name="Viragh M."/>
            <person name="Koriabine M."/>
            <person name="Yan M."/>
            <person name="Riley R."/>
            <person name="Champramary S."/>
            <person name="Plett K.L."/>
            <person name="Tsai I.J."/>
            <person name="Slot J."/>
            <person name="Sipos G."/>
            <person name="Plett J."/>
            <person name="Nagy L.G."/>
            <person name="Grigoriev I.V."/>
        </authorList>
    </citation>
    <scope>NUCLEOTIDE SEQUENCE</scope>
    <source>
        <strain evidence="2">CCBAS 213</strain>
    </source>
</reference>
<dbReference type="RefSeq" id="XP_060323075.1">
    <property type="nucleotide sequence ID" value="XM_060480441.1"/>
</dbReference>
<organism evidence="2 3">
    <name type="scientific">Armillaria tabescens</name>
    <name type="common">Ringless honey mushroom</name>
    <name type="synonym">Agaricus tabescens</name>
    <dbReference type="NCBI Taxonomy" id="1929756"/>
    <lineage>
        <taxon>Eukaryota</taxon>
        <taxon>Fungi</taxon>
        <taxon>Dikarya</taxon>
        <taxon>Basidiomycota</taxon>
        <taxon>Agaricomycotina</taxon>
        <taxon>Agaricomycetes</taxon>
        <taxon>Agaricomycetidae</taxon>
        <taxon>Agaricales</taxon>
        <taxon>Marasmiineae</taxon>
        <taxon>Physalacriaceae</taxon>
        <taxon>Desarmillaria</taxon>
    </lineage>
</organism>
<dbReference type="Proteomes" id="UP001175211">
    <property type="component" value="Unassembled WGS sequence"/>
</dbReference>
<gene>
    <name evidence="2" type="ORF">EV420DRAFT_1753104</name>
</gene>
<protein>
    <submittedName>
        <fullName evidence="2">Uncharacterized protein</fullName>
    </submittedName>
</protein>
<dbReference type="AlphaFoldDB" id="A0AA39JBR4"/>
<accession>A0AA39JBR4</accession>
<dbReference type="GeneID" id="85363989"/>
<comment type="caution">
    <text evidence="2">The sequence shown here is derived from an EMBL/GenBank/DDBJ whole genome shotgun (WGS) entry which is preliminary data.</text>
</comment>
<proteinExistence type="predicted"/>
<feature type="compositionally biased region" description="Basic and acidic residues" evidence="1">
    <location>
        <begin position="60"/>
        <end position="74"/>
    </location>
</feature>
<feature type="region of interest" description="Disordered" evidence="1">
    <location>
        <begin position="52"/>
        <end position="79"/>
    </location>
</feature>
<evidence type="ECO:0000313" key="2">
    <source>
        <dbReference type="EMBL" id="KAK0438881.1"/>
    </source>
</evidence>
<name>A0AA39JBR4_ARMTA</name>
<dbReference type="EMBL" id="JAUEPS010000092">
    <property type="protein sequence ID" value="KAK0438881.1"/>
    <property type="molecule type" value="Genomic_DNA"/>
</dbReference>
<evidence type="ECO:0000256" key="1">
    <source>
        <dbReference type="SAM" id="MobiDB-lite"/>
    </source>
</evidence>
<sequence>MSVEEKDIAVFAIHIILRLITDGECVAVEGGARKAISRSAGDVDESWHASINRRGNASKQTRDETDGRTKESLRSSHRRKCTIEESPCQDIEDNVRALFSEAKTSRRGTLVVDAGNQDNSYSRSRRLLLKSGAASPVTRMNPRVTQCQSPRQLTRQNAKGAKSIVRYRGLSSKSTLAFTLAKSSRWQWVKDDSGKYVKDLRFLTYFFNHYEPKAKSDINTSQRDEDREYTCVGVIDQVATAFGQEVLVAVLEDVKRNFDYIRASGTDVHNGYNNQAMSGGSSYMDSDQTSQILSCRDTPALGRQHNHSQVEVRVLGDTVVETFCIGVLGSVGEGEPKIREEAEKEDKAVMD</sequence>
<evidence type="ECO:0000313" key="3">
    <source>
        <dbReference type="Proteomes" id="UP001175211"/>
    </source>
</evidence>
<keyword evidence="3" id="KW-1185">Reference proteome</keyword>